<feature type="domain" description="Cell wall-active antibiotics response LiaF-like C-terminal" evidence="9">
    <location>
        <begin position="265"/>
        <end position="366"/>
    </location>
</feature>
<evidence type="ECO:0000313" key="10">
    <source>
        <dbReference type="EMBL" id="STC69706.1"/>
    </source>
</evidence>
<keyword evidence="4 7" id="KW-1133">Transmembrane helix</keyword>
<keyword evidence="3 7" id="KW-0812">Transmembrane</keyword>
<feature type="transmembrane region" description="Helical" evidence="7">
    <location>
        <begin position="129"/>
        <end position="146"/>
    </location>
</feature>
<accession>A0A376CMG0</accession>
<evidence type="ECO:0000256" key="6">
    <source>
        <dbReference type="SAM" id="MobiDB-lite"/>
    </source>
</evidence>
<evidence type="ECO:0000259" key="9">
    <source>
        <dbReference type="Pfam" id="PF09922"/>
    </source>
</evidence>
<dbReference type="RefSeq" id="WP_018582547.1">
    <property type="nucleotide sequence ID" value="NZ_UFXQ01000001.1"/>
</dbReference>
<dbReference type="Proteomes" id="UP000254467">
    <property type="component" value="Unassembled WGS sequence"/>
</dbReference>
<evidence type="ECO:0000256" key="2">
    <source>
        <dbReference type="ARBA" id="ARBA00022475"/>
    </source>
</evidence>
<dbReference type="EMBL" id="UFXQ01000001">
    <property type="protein sequence ID" value="STC69706.1"/>
    <property type="molecule type" value="Genomic_DNA"/>
</dbReference>
<feature type="domain" description="Phage shock protein PspC N-terminal" evidence="8">
    <location>
        <begin position="26"/>
        <end position="73"/>
    </location>
</feature>
<feature type="compositionally biased region" description="Basic and acidic residues" evidence="6">
    <location>
        <begin position="211"/>
        <end position="223"/>
    </location>
</feature>
<evidence type="ECO:0000256" key="1">
    <source>
        <dbReference type="ARBA" id="ARBA00004162"/>
    </source>
</evidence>
<evidence type="ECO:0000256" key="7">
    <source>
        <dbReference type="SAM" id="Phobius"/>
    </source>
</evidence>
<dbReference type="PANTHER" id="PTHR33885:SF3">
    <property type="entry name" value="PHAGE SHOCK PROTEIN C"/>
    <property type="match status" value="1"/>
</dbReference>
<sequence length="369" mass="39588">MSTFNDTLTDIWATRAPRIPKSQGGNAYFAGVCEGLGARYRIDPTLLRIVFVVLFFAWGGSLVAYLILMLLMPRFGMNKSPWDCINADKATLSNPEKNDRDTGYILLVVSIILGLGLVGGVGIDLSSASGLLTLAAISALIYFLHLRTPTPPEGLLAEPEQETPTEPADAPAQPDFSSLSPVEGYPHPSVGRTTPPEWDPLGTSPQLWDIPDYRQPDPEPEPTKKRKGTAWTVGLLAVAAVVFSVATMALANNEVNVGDTNVTVTEEAQLDTLGMKNMVGEVTLDLSQMPVLNDDHQVLIERGIGTVNIIPPAETHTEITCYARMGDTHCGDAPIDGDASASKGIYNPEATGGKLTVEVRHGAGEVWVR</sequence>
<organism evidence="10 11">
    <name type="scientific">Corynebacterium pilosum</name>
    <dbReference type="NCBI Taxonomy" id="35756"/>
    <lineage>
        <taxon>Bacteria</taxon>
        <taxon>Bacillati</taxon>
        <taxon>Actinomycetota</taxon>
        <taxon>Actinomycetes</taxon>
        <taxon>Mycobacteriales</taxon>
        <taxon>Corynebacteriaceae</taxon>
        <taxon>Corynebacterium</taxon>
    </lineage>
</organism>
<dbReference type="AlphaFoldDB" id="A0A376CMG0"/>
<dbReference type="GO" id="GO:0005886">
    <property type="term" value="C:plasma membrane"/>
    <property type="evidence" value="ECO:0007669"/>
    <property type="project" value="UniProtKB-SubCell"/>
</dbReference>
<keyword evidence="11" id="KW-1185">Reference proteome</keyword>
<keyword evidence="2" id="KW-1003">Cell membrane</keyword>
<gene>
    <name evidence="10" type="primary">pspC</name>
    <name evidence="10" type="ORF">NCTC11862_01505</name>
</gene>
<feature type="transmembrane region" description="Helical" evidence="7">
    <location>
        <begin position="104"/>
        <end position="123"/>
    </location>
</feature>
<dbReference type="Pfam" id="PF04024">
    <property type="entry name" value="PspC"/>
    <property type="match status" value="1"/>
</dbReference>
<dbReference type="InterPro" id="IPR052027">
    <property type="entry name" value="PspC"/>
</dbReference>
<evidence type="ECO:0000259" key="8">
    <source>
        <dbReference type="Pfam" id="PF04024"/>
    </source>
</evidence>
<dbReference type="Pfam" id="PF09922">
    <property type="entry name" value="LiaF-like_C"/>
    <property type="match status" value="1"/>
</dbReference>
<feature type="compositionally biased region" description="Low complexity" evidence="6">
    <location>
        <begin position="162"/>
        <end position="175"/>
    </location>
</feature>
<feature type="transmembrane region" description="Helical" evidence="7">
    <location>
        <begin position="230"/>
        <end position="251"/>
    </location>
</feature>
<keyword evidence="5 7" id="KW-0472">Membrane</keyword>
<feature type="region of interest" description="Disordered" evidence="6">
    <location>
        <begin position="153"/>
        <end position="227"/>
    </location>
</feature>
<dbReference type="InterPro" id="IPR024425">
    <property type="entry name" value="LiaF-like_C"/>
</dbReference>
<reference evidence="10 11" key="1">
    <citation type="submission" date="2018-06" db="EMBL/GenBank/DDBJ databases">
        <authorList>
            <consortium name="Pathogen Informatics"/>
            <person name="Doyle S."/>
        </authorList>
    </citation>
    <scope>NUCLEOTIDE SEQUENCE [LARGE SCALE GENOMIC DNA]</scope>
    <source>
        <strain evidence="10 11">NCTC11862</strain>
    </source>
</reference>
<feature type="transmembrane region" description="Helical" evidence="7">
    <location>
        <begin position="49"/>
        <end position="71"/>
    </location>
</feature>
<evidence type="ECO:0000313" key="11">
    <source>
        <dbReference type="Proteomes" id="UP000254467"/>
    </source>
</evidence>
<evidence type="ECO:0000256" key="4">
    <source>
        <dbReference type="ARBA" id="ARBA00022989"/>
    </source>
</evidence>
<proteinExistence type="predicted"/>
<protein>
    <submittedName>
        <fullName evidence="10">Phage shock protein C</fullName>
    </submittedName>
</protein>
<comment type="subcellular location">
    <subcellularLocation>
        <location evidence="1">Cell membrane</location>
        <topology evidence="1">Single-pass membrane protein</topology>
    </subcellularLocation>
</comment>
<dbReference type="OrthoDB" id="3208990at2"/>
<dbReference type="PANTHER" id="PTHR33885">
    <property type="entry name" value="PHAGE SHOCK PROTEIN C"/>
    <property type="match status" value="1"/>
</dbReference>
<name>A0A376CMG0_9CORY</name>
<dbReference type="InterPro" id="IPR007168">
    <property type="entry name" value="Phageshock_PspC_N"/>
</dbReference>
<evidence type="ECO:0000256" key="3">
    <source>
        <dbReference type="ARBA" id="ARBA00022692"/>
    </source>
</evidence>
<evidence type="ECO:0000256" key="5">
    <source>
        <dbReference type="ARBA" id="ARBA00023136"/>
    </source>
</evidence>